<gene>
    <name evidence="2" type="ORF">ABXZ36_02480</name>
</gene>
<accession>A0ABV2SQS9</accession>
<dbReference type="CDD" id="cd02440">
    <property type="entry name" value="AdoMet_MTases"/>
    <property type="match status" value="1"/>
</dbReference>
<dbReference type="EC" id="2.1.1.-" evidence="2"/>
<evidence type="ECO:0000256" key="1">
    <source>
        <dbReference type="ARBA" id="ARBA00022679"/>
    </source>
</evidence>
<dbReference type="Gene3D" id="3.40.50.150">
    <property type="entry name" value="Vaccinia Virus protein VP39"/>
    <property type="match status" value="1"/>
</dbReference>
<dbReference type="Pfam" id="PF13489">
    <property type="entry name" value="Methyltransf_23"/>
    <property type="match status" value="1"/>
</dbReference>
<dbReference type="SUPFAM" id="SSF53335">
    <property type="entry name" value="S-adenosyl-L-methionine-dependent methyltransferases"/>
    <property type="match status" value="1"/>
</dbReference>
<dbReference type="PANTHER" id="PTHR43861">
    <property type="entry name" value="TRANS-ACONITATE 2-METHYLTRANSFERASE-RELATED"/>
    <property type="match status" value="1"/>
</dbReference>
<evidence type="ECO:0000313" key="2">
    <source>
        <dbReference type="EMBL" id="MET6989509.1"/>
    </source>
</evidence>
<proteinExistence type="predicted"/>
<sequence>MHPNLIVKDHSISQEEFTLIYNDELEYYSTHPIPNDLTTYYESEAYISHTDSSKSIQDKIYQYVKKINLKNKINLINSFSSECSTILDVGAGTGDFLNEARKNGWNISGIEPNIKARNLAANKNIQLLNSLDDLNLQKYDVITLWHVLEHIPNLHEHIAKLKLLLKPNGTLIIAVPNFKSYDAKHYKGYWAAFDVPRHLHHFSRNSMSRIFSKYHLSIRLTKPMLFDAYYVSLLSEKYSNNNNNYIKAFLIGFISNIYGFFTKEYSSLIYILKTS</sequence>
<dbReference type="RefSeq" id="WP_354613882.1">
    <property type="nucleotide sequence ID" value="NZ_JBEXAE010000001.1"/>
</dbReference>
<keyword evidence="3" id="KW-1185">Reference proteome</keyword>
<dbReference type="InterPro" id="IPR029063">
    <property type="entry name" value="SAM-dependent_MTases_sf"/>
</dbReference>
<dbReference type="EMBL" id="JBEXAE010000001">
    <property type="protein sequence ID" value="MET6989509.1"/>
    <property type="molecule type" value="Genomic_DNA"/>
</dbReference>
<dbReference type="GO" id="GO:0032259">
    <property type="term" value="P:methylation"/>
    <property type="evidence" value="ECO:0007669"/>
    <property type="project" value="UniProtKB-KW"/>
</dbReference>
<comment type="caution">
    <text evidence="2">The sequence shown here is derived from an EMBL/GenBank/DDBJ whole genome shotgun (WGS) entry which is preliminary data.</text>
</comment>
<dbReference type="PANTHER" id="PTHR43861:SF3">
    <property type="entry name" value="PUTATIVE (AFU_ORTHOLOGUE AFUA_2G14390)-RELATED"/>
    <property type="match status" value="1"/>
</dbReference>
<name>A0ABV2SQS9_9FLAO</name>
<dbReference type="GO" id="GO:0008168">
    <property type="term" value="F:methyltransferase activity"/>
    <property type="evidence" value="ECO:0007669"/>
    <property type="project" value="UniProtKB-KW"/>
</dbReference>
<dbReference type="Proteomes" id="UP001549799">
    <property type="component" value="Unassembled WGS sequence"/>
</dbReference>
<reference evidence="2 3" key="1">
    <citation type="submission" date="2024-07" db="EMBL/GenBank/DDBJ databases">
        <title>The genome sequence of type strain Sediminicola arcticus GDMCC 1.2805.</title>
        <authorList>
            <person name="Liu Y."/>
        </authorList>
    </citation>
    <scope>NUCLEOTIDE SEQUENCE [LARGE SCALE GENOMIC DNA]</scope>
    <source>
        <strain evidence="2 3">GDMCC 1.2805</strain>
    </source>
</reference>
<organism evidence="2 3">
    <name type="scientific">Sediminicola arcticus</name>
    <dbReference type="NCBI Taxonomy" id="1574308"/>
    <lineage>
        <taxon>Bacteria</taxon>
        <taxon>Pseudomonadati</taxon>
        <taxon>Bacteroidota</taxon>
        <taxon>Flavobacteriia</taxon>
        <taxon>Flavobacteriales</taxon>
        <taxon>Flavobacteriaceae</taxon>
        <taxon>Sediminicola</taxon>
    </lineage>
</organism>
<protein>
    <submittedName>
        <fullName evidence="2">Class I SAM-dependent methyltransferase</fullName>
        <ecNumber evidence="2">2.1.1.-</ecNumber>
    </submittedName>
</protein>
<evidence type="ECO:0000313" key="3">
    <source>
        <dbReference type="Proteomes" id="UP001549799"/>
    </source>
</evidence>
<keyword evidence="1 2" id="KW-0808">Transferase</keyword>
<keyword evidence="2" id="KW-0489">Methyltransferase</keyword>